<dbReference type="GO" id="GO:0032787">
    <property type="term" value="P:monocarboxylic acid metabolic process"/>
    <property type="evidence" value="ECO:0007669"/>
    <property type="project" value="UniProtKB-ARBA"/>
</dbReference>
<comment type="caution">
    <text evidence="2">The sequence shown here is derived from an EMBL/GenBank/DDBJ whole genome shotgun (WGS) entry which is preliminary data.</text>
</comment>
<dbReference type="PANTHER" id="PTHR42879">
    <property type="entry name" value="3-OXOACYL-(ACYL-CARRIER-PROTEIN) REDUCTASE"/>
    <property type="match status" value="1"/>
</dbReference>
<dbReference type="InterPro" id="IPR011294">
    <property type="entry name" value="3-OHbutyrate_DH"/>
</dbReference>
<organism evidence="2 3">
    <name type="scientific">Devosia marina</name>
    <dbReference type="NCBI Taxonomy" id="2683198"/>
    <lineage>
        <taxon>Bacteria</taxon>
        <taxon>Pseudomonadati</taxon>
        <taxon>Pseudomonadota</taxon>
        <taxon>Alphaproteobacteria</taxon>
        <taxon>Hyphomicrobiales</taxon>
        <taxon>Devosiaceae</taxon>
        <taxon>Devosia</taxon>
    </lineage>
</organism>
<sequence>MSCPTIKATRPTTGWRQGIVSKRVALVTGSTSGIGLAIAHKFAEMNYCVALNSFEPAESHAALIDELDVLGTGEIVYFPADLANAPASRALAEAVIAHFGHIDVLVNNAGIQKVAPIEDFPDEDWRRIVAVSLDSAFHAIRASLPGMTARGWGRIINIASAHGLRASPFKSAYVATKHAVVGLTKTVALEAAEKGVTVNAICPGYVWTPLVAKQVADQARVHGLTEDEVIRQVILAPQPTKQFVQPEEIAEMAAYLCSDWARSITGSTISIDGGWTAK</sequence>
<evidence type="ECO:0000256" key="1">
    <source>
        <dbReference type="ARBA" id="ARBA00006484"/>
    </source>
</evidence>
<dbReference type="AlphaFoldDB" id="A0A7X3FU21"/>
<dbReference type="GO" id="GO:0003858">
    <property type="term" value="F:3-hydroxybutyrate dehydrogenase activity"/>
    <property type="evidence" value="ECO:0007669"/>
    <property type="project" value="UniProtKB-EC"/>
</dbReference>
<dbReference type="InterPro" id="IPR020904">
    <property type="entry name" value="Sc_DH/Rdtase_CS"/>
</dbReference>
<dbReference type="PRINTS" id="PR00081">
    <property type="entry name" value="GDHRDH"/>
</dbReference>
<dbReference type="PRINTS" id="PR00080">
    <property type="entry name" value="SDRFAMILY"/>
</dbReference>
<dbReference type="FunFam" id="3.40.50.720:FF:000084">
    <property type="entry name" value="Short-chain dehydrogenase reductase"/>
    <property type="match status" value="1"/>
</dbReference>
<dbReference type="InterPro" id="IPR050259">
    <property type="entry name" value="SDR"/>
</dbReference>
<dbReference type="InterPro" id="IPR036291">
    <property type="entry name" value="NAD(P)-bd_dom_sf"/>
</dbReference>
<keyword evidence="2" id="KW-0560">Oxidoreductase</keyword>
<proteinExistence type="inferred from homology"/>
<dbReference type="NCBIfam" id="TIGR01963">
    <property type="entry name" value="PHB_DH"/>
    <property type="match status" value="1"/>
</dbReference>
<accession>A0A7X3FU21</accession>
<dbReference type="PANTHER" id="PTHR42879:SF2">
    <property type="entry name" value="3-OXOACYL-[ACYL-CARRIER-PROTEIN] REDUCTASE FABG"/>
    <property type="match status" value="1"/>
</dbReference>
<dbReference type="InterPro" id="IPR002347">
    <property type="entry name" value="SDR_fam"/>
</dbReference>
<gene>
    <name evidence="2" type="ORF">GO014_14565</name>
</gene>
<dbReference type="EMBL" id="WQRF01000005">
    <property type="protein sequence ID" value="MVT00248.1"/>
    <property type="molecule type" value="Genomic_DNA"/>
</dbReference>
<keyword evidence="3" id="KW-1185">Reference proteome</keyword>
<dbReference type="SUPFAM" id="SSF51735">
    <property type="entry name" value="NAD(P)-binding Rossmann-fold domains"/>
    <property type="match status" value="1"/>
</dbReference>
<name>A0A7X3FU21_9HYPH</name>
<dbReference type="Gene3D" id="3.40.50.720">
    <property type="entry name" value="NAD(P)-binding Rossmann-like Domain"/>
    <property type="match status" value="1"/>
</dbReference>
<reference evidence="2 3" key="1">
    <citation type="submission" date="2019-12" db="EMBL/GenBank/DDBJ databases">
        <title>Devosia maris sp. nov., isolated from the deep seawater.</title>
        <authorList>
            <person name="Liu Y."/>
        </authorList>
    </citation>
    <scope>NUCLEOTIDE SEQUENCE [LARGE SCALE GENOMIC DNA]</scope>
    <source>
        <strain evidence="2 3">L53-10-65</strain>
    </source>
</reference>
<protein>
    <submittedName>
        <fullName evidence="2">3-hydroxybutyrate dehydrogenase</fullName>
        <ecNumber evidence="2">1.1.1.30</ecNumber>
    </submittedName>
</protein>
<dbReference type="PROSITE" id="PS00061">
    <property type="entry name" value="ADH_SHORT"/>
    <property type="match status" value="1"/>
</dbReference>
<comment type="similarity">
    <text evidence="1">Belongs to the short-chain dehydrogenases/reductases (SDR) family.</text>
</comment>
<evidence type="ECO:0000313" key="2">
    <source>
        <dbReference type="EMBL" id="MVT00248.1"/>
    </source>
</evidence>
<evidence type="ECO:0000313" key="3">
    <source>
        <dbReference type="Proteomes" id="UP000438106"/>
    </source>
</evidence>
<dbReference type="EC" id="1.1.1.30" evidence="2"/>
<dbReference type="Proteomes" id="UP000438106">
    <property type="component" value="Unassembled WGS sequence"/>
</dbReference>
<dbReference type="Pfam" id="PF13561">
    <property type="entry name" value="adh_short_C2"/>
    <property type="match status" value="1"/>
</dbReference>
<dbReference type="NCBIfam" id="NF009093">
    <property type="entry name" value="PRK12429.1"/>
    <property type="match status" value="1"/>
</dbReference>